<accession>A0ABR9BIT1</accession>
<comment type="caution">
    <text evidence="1">The sequence shown here is derived from an EMBL/GenBank/DDBJ whole genome shotgun (WGS) entry which is preliminary data.</text>
</comment>
<dbReference type="EMBL" id="JACYTP010000002">
    <property type="protein sequence ID" value="MBD8512089.1"/>
    <property type="molecule type" value="Genomic_DNA"/>
</dbReference>
<organism evidence="1 2">
    <name type="scientific">Photobacterium arenosum</name>
    <dbReference type="NCBI Taxonomy" id="2774143"/>
    <lineage>
        <taxon>Bacteria</taxon>
        <taxon>Pseudomonadati</taxon>
        <taxon>Pseudomonadota</taxon>
        <taxon>Gammaproteobacteria</taxon>
        <taxon>Vibrionales</taxon>
        <taxon>Vibrionaceae</taxon>
        <taxon>Photobacterium</taxon>
    </lineage>
</organism>
<name>A0ABR9BIT1_9GAMM</name>
<proteinExistence type="predicted"/>
<dbReference type="InterPro" id="IPR019238">
    <property type="entry name" value="AbiEi_2"/>
</dbReference>
<dbReference type="Pfam" id="PF09952">
    <property type="entry name" value="AbiEi_2"/>
    <property type="match status" value="1"/>
</dbReference>
<keyword evidence="2" id="KW-1185">Reference proteome</keyword>
<gene>
    <name evidence="1" type="ORF">IFO68_05240</name>
</gene>
<evidence type="ECO:0000313" key="1">
    <source>
        <dbReference type="EMBL" id="MBD8512089.1"/>
    </source>
</evidence>
<evidence type="ECO:0000313" key="2">
    <source>
        <dbReference type="Proteomes" id="UP000649768"/>
    </source>
</evidence>
<sequence>MKSVEITIDQILKQLPESWEPQYTAYSYDDIDGTLTLKFGDNTRYFPVKIKQVHRKESLYTYSEQSAQTGMLITNTLSQFLKGECDKLGINYIDGSGSVRIVQDNLYVLIERLGNKAEVSTHSNTMSIGIVKCVFALYSEPNLLYATYQEIALKAGVSLGMVNKAIQYLINNRYMPQAKKSRRLLDVDQLLYEWLISYRKTIIPKRVTIPYPPPSSWNEITLKDSQLWGGEVAALQLTEYLNPQELLLYSSEAMQRYPLGTKDSPMLYVTKPFWGNELEISEKGHALLTIGDLLASHDGRNREVAELINERYLRIKVLPQ</sequence>
<dbReference type="RefSeq" id="WP_192014897.1">
    <property type="nucleotide sequence ID" value="NZ_JACYTP010000002.1"/>
</dbReference>
<protein>
    <submittedName>
        <fullName evidence="1">Uncharacterized protein</fullName>
    </submittedName>
</protein>
<reference evidence="1 2" key="1">
    <citation type="submission" date="2020-09" db="EMBL/GenBank/DDBJ databases">
        <title>Photobacterium sp. CAU 1568 isolated from sand of Sido Beach.</title>
        <authorList>
            <person name="Kim W."/>
        </authorList>
    </citation>
    <scope>NUCLEOTIDE SEQUENCE [LARGE SCALE GENOMIC DNA]</scope>
    <source>
        <strain evidence="1 2">CAU 1568</strain>
    </source>
</reference>
<dbReference type="Proteomes" id="UP000649768">
    <property type="component" value="Unassembled WGS sequence"/>
</dbReference>